<dbReference type="EMBL" id="CP139558">
    <property type="protein sequence ID" value="WPU91817.1"/>
    <property type="molecule type" value="Genomic_DNA"/>
</dbReference>
<evidence type="ECO:0008006" key="3">
    <source>
        <dbReference type="Google" id="ProtNLM"/>
    </source>
</evidence>
<evidence type="ECO:0000313" key="1">
    <source>
        <dbReference type="EMBL" id="WPU91817.1"/>
    </source>
</evidence>
<keyword evidence="2" id="KW-1185">Reference proteome</keyword>
<proteinExistence type="predicted"/>
<name>A0ABZ0TF81_9SPHI</name>
<reference evidence="1 2" key="1">
    <citation type="submission" date="2023-11" db="EMBL/GenBank/DDBJ databases">
        <title>Analysis of the Genomes of Mucilaginibacter gossypii cycad 4 and M. sabulilitoris SNA2: microbes with the potential for plant growth promotion.</title>
        <authorList>
            <person name="Hirsch A.M."/>
            <person name="Humm E."/>
            <person name="Rubbi M."/>
            <person name="Del Vecchio G."/>
            <person name="Ha S.M."/>
            <person name="Pellegrini M."/>
            <person name="Gunsalus R.P."/>
        </authorList>
    </citation>
    <scope>NUCLEOTIDE SEQUENCE [LARGE SCALE GENOMIC DNA]</scope>
    <source>
        <strain evidence="1 2">SNA2</strain>
    </source>
</reference>
<evidence type="ECO:0000313" key="2">
    <source>
        <dbReference type="Proteomes" id="UP001324380"/>
    </source>
</evidence>
<protein>
    <recommendedName>
        <fullName evidence="3">Transposase</fullName>
    </recommendedName>
</protein>
<gene>
    <name evidence="1" type="ORF">SNE25_21095</name>
</gene>
<dbReference type="Proteomes" id="UP001324380">
    <property type="component" value="Chromosome"/>
</dbReference>
<accession>A0ABZ0TF81</accession>
<organism evidence="1 2">
    <name type="scientific">Mucilaginibacter sabulilitoris</name>
    <dbReference type="NCBI Taxonomy" id="1173583"/>
    <lineage>
        <taxon>Bacteria</taxon>
        <taxon>Pseudomonadati</taxon>
        <taxon>Bacteroidota</taxon>
        <taxon>Sphingobacteriia</taxon>
        <taxon>Sphingobacteriales</taxon>
        <taxon>Sphingobacteriaceae</taxon>
        <taxon>Mucilaginibacter</taxon>
    </lineage>
</organism>
<sequence length="116" mass="13362">MTKFGDIPRMKRLTDEELKQIDEMLKPNPELDAKVKMLMESMYEESEVILRQFNEALEAQFKIVYDDAISNGIIKGKPTKAKFAKAGYDVFTQSGIGTYIRRNGERVSNIIPWPMI</sequence>
<dbReference type="RefSeq" id="WP_321560983.1">
    <property type="nucleotide sequence ID" value="NZ_CP139558.1"/>
</dbReference>